<keyword evidence="16" id="KW-1133">Transmembrane helix</keyword>
<dbReference type="PRINTS" id="PR00385">
    <property type="entry name" value="P450"/>
</dbReference>
<evidence type="ECO:0000313" key="17">
    <source>
        <dbReference type="EMBL" id="CAH0397752.1"/>
    </source>
</evidence>
<evidence type="ECO:0000256" key="5">
    <source>
        <dbReference type="ARBA" id="ARBA00012109"/>
    </source>
</evidence>
<keyword evidence="11 15" id="KW-0408">Iron</keyword>
<keyword evidence="13 16" id="KW-0472">Membrane</keyword>
<keyword evidence="9" id="KW-0492">Microsome</keyword>
<dbReference type="PANTHER" id="PTHR24292:SF54">
    <property type="entry name" value="CYP9F3-RELATED"/>
    <property type="match status" value="1"/>
</dbReference>
<comment type="cofactor">
    <cofactor evidence="1">
        <name>heme</name>
        <dbReference type="ChEBI" id="CHEBI:30413"/>
    </cofactor>
</comment>
<sequence>MLFLIWSAVLIVALILYLKKTYSVFSKYGVKNMTPIPLVGNGLSVFIGREHIVDYSMRIYQQYPEERFFGSYEFLRPLVIVKDIELIKQITIKDFEYFLDHKTMVDDRIDPLFGRNLFSLKGEEWKDMRATLSPAFTSSKMKLMLPFIVEVGNRMTDELKKQIKESDEKYLDIEAKDLTTRYANDVIASCAFGLKVDSIAEENNEFFRMGKVITNFGISTIIKMFMFIYLPFLTKMLNIKVFSEAAANFFKNLFMNTMNHRKANNIVRPDMIHLLMQAKKGKLVHEEKPSKEADAGFATVDESEVGTNNVNKDWSDLDLIAQALLFFFAGFETVSTAMTFALYQMAVTPEIQEKLIKEIKENEIKNGGKFDYNSIQNMAYMDMVISEVLRLWPPAIALDRICTKDYNLGRANDKAPKDYIMRKGDCLQIANWAIHRDPKYFPNPTKFDPERFSEENKHNIQPFSYMPFGLGPRNCIGSRFALCEVKVMLYQILQHFEVEACERTCIPPEFIPGQFNLNLKGGNWLRLKIRQ</sequence>
<proteinExistence type="inferred from homology"/>
<keyword evidence="7 15" id="KW-0479">Metal-binding</keyword>
<evidence type="ECO:0000256" key="3">
    <source>
        <dbReference type="ARBA" id="ARBA00004406"/>
    </source>
</evidence>
<keyword evidence="6 15" id="KW-0349">Heme</keyword>
<evidence type="ECO:0000256" key="1">
    <source>
        <dbReference type="ARBA" id="ARBA00001971"/>
    </source>
</evidence>
<keyword evidence="16" id="KW-0812">Transmembrane</keyword>
<organism evidence="17 18">
    <name type="scientific">Chilo suppressalis</name>
    <name type="common">Asiatic rice borer moth</name>
    <dbReference type="NCBI Taxonomy" id="168631"/>
    <lineage>
        <taxon>Eukaryota</taxon>
        <taxon>Metazoa</taxon>
        <taxon>Ecdysozoa</taxon>
        <taxon>Arthropoda</taxon>
        <taxon>Hexapoda</taxon>
        <taxon>Insecta</taxon>
        <taxon>Pterygota</taxon>
        <taxon>Neoptera</taxon>
        <taxon>Endopterygota</taxon>
        <taxon>Lepidoptera</taxon>
        <taxon>Glossata</taxon>
        <taxon>Ditrysia</taxon>
        <taxon>Pyraloidea</taxon>
        <taxon>Crambidae</taxon>
        <taxon>Crambinae</taxon>
        <taxon>Chilo</taxon>
    </lineage>
</organism>
<comment type="catalytic activity">
    <reaction evidence="14">
        <text>an organic molecule + reduced [NADPH--hemoprotein reductase] + O2 = an alcohol + oxidized [NADPH--hemoprotein reductase] + H2O + H(+)</text>
        <dbReference type="Rhea" id="RHEA:17149"/>
        <dbReference type="Rhea" id="RHEA-COMP:11964"/>
        <dbReference type="Rhea" id="RHEA-COMP:11965"/>
        <dbReference type="ChEBI" id="CHEBI:15377"/>
        <dbReference type="ChEBI" id="CHEBI:15378"/>
        <dbReference type="ChEBI" id="CHEBI:15379"/>
        <dbReference type="ChEBI" id="CHEBI:30879"/>
        <dbReference type="ChEBI" id="CHEBI:57618"/>
        <dbReference type="ChEBI" id="CHEBI:58210"/>
        <dbReference type="ChEBI" id="CHEBI:142491"/>
        <dbReference type="EC" id="1.14.14.1"/>
    </reaction>
</comment>
<keyword evidence="12 15" id="KW-0503">Monooxygenase</keyword>
<reference evidence="17" key="1">
    <citation type="submission" date="2021-12" db="EMBL/GenBank/DDBJ databases">
        <authorList>
            <person name="King R."/>
        </authorList>
    </citation>
    <scope>NUCLEOTIDE SEQUENCE</scope>
</reference>
<evidence type="ECO:0000256" key="6">
    <source>
        <dbReference type="ARBA" id="ARBA00022617"/>
    </source>
</evidence>
<evidence type="ECO:0000256" key="12">
    <source>
        <dbReference type="ARBA" id="ARBA00023033"/>
    </source>
</evidence>
<dbReference type="InterPro" id="IPR050476">
    <property type="entry name" value="Insect_CytP450_Detox"/>
</dbReference>
<protein>
    <recommendedName>
        <fullName evidence="5">unspecific monooxygenase</fullName>
        <ecNumber evidence="5">1.14.14.1</ecNumber>
    </recommendedName>
</protein>
<evidence type="ECO:0000256" key="13">
    <source>
        <dbReference type="ARBA" id="ARBA00023136"/>
    </source>
</evidence>
<dbReference type="PROSITE" id="PS00086">
    <property type="entry name" value="CYTOCHROME_P450"/>
    <property type="match status" value="1"/>
</dbReference>
<evidence type="ECO:0000256" key="14">
    <source>
        <dbReference type="ARBA" id="ARBA00047827"/>
    </source>
</evidence>
<comment type="subcellular location">
    <subcellularLocation>
        <location evidence="3">Endoplasmic reticulum membrane</location>
        <topology evidence="3">Peripheral membrane protein</topology>
    </subcellularLocation>
    <subcellularLocation>
        <location evidence="2">Microsome membrane</location>
        <topology evidence="2">Peripheral membrane protein</topology>
    </subcellularLocation>
</comment>
<evidence type="ECO:0000256" key="9">
    <source>
        <dbReference type="ARBA" id="ARBA00022848"/>
    </source>
</evidence>
<dbReference type="SUPFAM" id="SSF48264">
    <property type="entry name" value="Cytochrome P450"/>
    <property type="match status" value="1"/>
</dbReference>
<dbReference type="InterPro" id="IPR036396">
    <property type="entry name" value="Cyt_P450_sf"/>
</dbReference>
<dbReference type="EC" id="1.14.14.1" evidence="5"/>
<dbReference type="Proteomes" id="UP001153292">
    <property type="component" value="Chromosome 10"/>
</dbReference>
<accession>A0ABN8AQG2</accession>
<evidence type="ECO:0000256" key="2">
    <source>
        <dbReference type="ARBA" id="ARBA00004174"/>
    </source>
</evidence>
<dbReference type="PANTHER" id="PTHR24292">
    <property type="entry name" value="CYTOCHROME P450"/>
    <property type="match status" value="1"/>
</dbReference>
<name>A0ABN8AQG2_CHISP</name>
<dbReference type="CDD" id="cd11056">
    <property type="entry name" value="CYP6-like"/>
    <property type="match status" value="1"/>
</dbReference>
<evidence type="ECO:0000256" key="16">
    <source>
        <dbReference type="SAM" id="Phobius"/>
    </source>
</evidence>
<keyword evidence="8" id="KW-0256">Endoplasmic reticulum</keyword>
<dbReference type="Gene3D" id="1.10.630.10">
    <property type="entry name" value="Cytochrome P450"/>
    <property type="match status" value="1"/>
</dbReference>
<evidence type="ECO:0000256" key="7">
    <source>
        <dbReference type="ARBA" id="ARBA00022723"/>
    </source>
</evidence>
<comment type="similarity">
    <text evidence="4 15">Belongs to the cytochrome P450 family.</text>
</comment>
<keyword evidence="18" id="KW-1185">Reference proteome</keyword>
<dbReference type="Pfam" id="PF00067">
    <property type="entry name" value="p450"/>
    <property type="match status" value="1"/>
</dbReference>
<dbReference type="EMBL" id="OU963903">
    <property type="protein sequence ID" value="CAH0397752.1"/>
    <property type="molecule type" value="Genomic_DNA"/>
</dbReference>
<evidence type="ECO:0000256" key="8">
    <source>
        <dbReference type="ARBA" id="ARBA00022824"/>
    </source>
</evidence>
<evidence type="ECO:0000256" key="11">
    <source>
        <dbReference type="ARBA" id="ARBA00023004"/>
    </source>
</evidence>
<dbReference type="InterPro" id="IPR001128">
    <property type="entry name" value="Cyt_P450"/>
</dbReference>
<evidence type="ECO:0000256" key="4">
    <source>
        <dbReference type="ARBA" id="ARBA00010617"/>
    </source>
</evidence>
<evidence type="ECO:0000256" key="15">
    <source>
        <dbReference type="RuleBase" id="RU000461"/>
    </source>
</evidence>
<evidence type="ECO:0000313" key="18">
    <source>
        <dbReference type="Proteomes" id="UP001153292"/>
    </source>
</evidence>
<evidence type="ECO:0000256" key="10">
    <source>
        <dbReference type="ARBA" id="ARBA00023002"/>
    </source>
</evidence>
<dbReference type="InterPro" id="IPR002401">
    <property type="entry name" value="Cyt_P450_E_grp-I"/>
</dbReference>
<dbReference type="PRINTS" id="PR00463">
    <property type="entry name" value="EP450I"/>
</dbReference>
<dbReference type="InterPro" id="IPR017972">
    <property type="entry name" value="Cyt_P450_CS"/>
</dbReference>
<gene>
    <name evidence="17" type="ORF">CHILSU_LOCUS836</name>
</gene>
<keyword evidence="10 15" id="KW-0560">Oxidoreductase</keyword>
<feature type="transmembrane region" description="Helical" evidence="16">
    <location>
        <begin position="212"/>
        <end position="233"/>
    </location>
</feature>